<name>A0A9Q3JDW7_9BASI</name>
<evidence type="ECO:0000313" key="2">
    <source>
        <dbReference type="EMBL" id="MBW0560049.1"/>
    </source>
</evidence>
<protein>
    <submittedName>
        <fullName evidence="2">Uncharacterized protein</fullName>
    </submittedName>
</protein>
<keyword evidence="3" id="KW-1185">Reference proteome</keyword>
<proteinExistence type="predicted"/>
<dbReference type="AlphaFoldDB" id="A0A9Q3JDW7"/>
<feature type="non-terminal residue" evidence="2">
    <location>
        <position position="1"/>
    </location>
</feature>
<sequence length="113" mass="12155">MSENLDLGTSMDREEPSQRGVMKSRRSISSTGFLGGYPGNSIGPSSRLGESEDGEREESVQSLISQADGANDSIHGTTHSSSCSEGQLNTPSMKENDSFDGTQAHELRRFIQS</sequence>
<evidence type="ECO:0000313" key="3">
    <source>
        <dbReference type="Proteomes" id="UP000765509"/>
    </source>
</evidence>
<reference evidence="2" key="1">
    <citation type="submission" date="2021-03" db="EMBL/GenBank/DDBJ databases">
        <title>Draft genome sequence of rust myrtle Austropuccinia psidii MF-1, a brazilian biotype.</title>
        <authorList>
            <person name="Quecine M.C."/>
            <person name="Pachon D.M.R."/>
            <person name="Bonatelli M.L."/>
            <person name="Correr F.H."/>
            <person name="Franceschini L.M."/>
            <person name="Leite T.F."/>
            <person name="Margarido G.R.A."/>
            <person name="Almeida C.A."/>
            <person name="Ferrarezi J.A."/>
            <person name="Labate C.A."/>
        </authorList>
    </citation>
    <scope>NUCLEOTIDE SEQUENCE</scope>
    <source>
        <strain evidence="2">MF-1</strain>
    </source>
</reference>
<dbReference type="Proteomes" id="UP000765509">
    <property type="component" value="Unassembled WGS sequence"/>
</dbReference>
<feature type="region of interest" description="Disordered" evidence="1">
    <location>
        <begin position="1"/>
        <end position="113"/>
    </location>
</feature>
<dbReference type="EMBL" id="AVOT02069036">
    <property type="protein sequence ID" value="MBW0560049.1"/>
    <property type="molecule type" value="Genomic_DNA"/>
</dbReference>
<comment type="caution">
    <text evidence="2">The sequence shown here is derived from an EMBL/GenBank/DDBJ whole genome shotgun (WGS) entry which is preliminary data.</text>
</comment>
<feature type="compositionally biased region" description="Basic and acidic residues" evidence="1">
    <location>
        <begin position="103"/>
        <end position="113"/>
    </location>
</feature>
<organism evidence="2 3">
    <name type="scientific">Austropuccinia psidii MF-1</name>
    <dbReference type="NCBI Taxonomy" id="1389203"/>
    <lineage>
        <taxon>Eukaryota</taxon>
        <taxon>Fungi</taxon>
        <taxon>Dikarya</taxon>
        <taxon>Basidiomycota</taxon>
        <taxon>Pucciniomycotina</taxon>
        <taxon>Pucciniomycetes</taxon>
        <taxon>Pucciniales</taxon>
        <taxon>Sphaerophragmiaceae</taxon>
        <taxon>Austropuccinia</taxon>
    </lineage>
</organism>
<feature type="compositionally biased region" description="Polar residues" evidence="1">
    <location>
        <begin position="74"/>
        <end position="93"/>
    </location>
</feature>
<evidence type="ECO:0000256" key="1">
    <source>
        <dbReference type="SAM" id="MobiDB-lite"/>
    </source>
</evidence>
<accession>A0A9Q3JDW7</accession>
<gene>
    <name evidence="2" type="ORF">O181_099764</name>
</gene>